<feature type="compositionally biased region" description="Pro residues" evidence="1">
    <location>
        <begin position="125"/>
        <end position="138"/>
    </location>
</feature>
<comment type="caution">
    <text evidence="3">The sequence shown here is derived from an EMBL/GenBank/DDBJ whole genome shotgun (WGS) entry which is preliminary data.</text>
</comment>
<feature type="compositionally biased region" description="Low complexity" evidence="1">
    <location>
        <begin position="110"/>
        <end position="124"/>
    </location>
</feature>
<gene>
    <name evidence="3" type="ORF">GCM10022276_08030</name>
</gene>
<reference evidence="4" key="1">
    <citation type="journal article" date="2019" name="Int. J. Syst. Evol. Microbiol.">
        <title>The Global Catalogue of Microorganisms (GCM) 10K type strain sequencing project: providing services to taxonomists for standard genome sequencing and annotation.</title>
        <authorList>
            <consortium name="The Broad Institute Genomics Platform"/>
            <consortium name="The Broad Institute Genome Sequencing Center for Infectious Disease"/>
            <person name="Wu L."/>
            <person name="Ma J."/>
        </authorList>
    </citation>
    <scope>NUCLEOTIDE SEQUENCE [LARGE SCALE GENOMIC DNA]</scope>
    <source>
        <strain evidence="4">JCM 17543</strain>
    </source>
</reference>
<protein>
    <submittedName>
        <fullName evidence="3">Uncharacterized protein</fullName>
    </submittedName>
</protein>
<accession>A0ABP7L0A4</accession>
<feature type="chain" id="PRO_5045589144" evidence="2">
    <location>
        <begin position="20"/>
        <end position="138"/>
    </location>
</feature>
<keyword evidence="4" id="KW-1185">Reference proteome</keyword>
<keyword evidence="2" id="KW-0732">Signal</keyword>
<sequence>MIFLLGASALFLAAGQAVINGPRDSFKTCLKEASNKASSEKVGADAYDAYVRAACSGQLSSFKGAVVKFDMGNKMSKKASDEDADMMISDFVSSALDNYKYRMGSTGAAKEVAAAPAPAPSAAVTPPPTPAAAPQPPK</sequence>
<dbReference type="Proteomes" id="UP001500827">
    <property type="component" value="Unassembled WGS sequence"/>
</dbReference>
<dbReference type="RefSeq" id="WP_344698403.1">
    <property type="nucleotide sequence ID" value="NZ_BAABBM010000001.1"/>
</dbReference>
<feature type="region of interest" description="Disordered" evidence="1">
    <location>
        <begin position="110"/>
        <end position="138"/>
    </location>
</feature>
<feature type="signal peptide" evidence="2">
    <location>
        <begin position="1"/>
        <end position="19"/>
    </location>
</feature>
<name>A0ABP7L0A4_9SPHN</name>
<evidence type="ECO:0000256" key="1">
    <source>
        <dbReference type="SAM" id="MobiDB-lite"/>
    </source>
</evidence>
<proteinExistence type="predicted"/>
<organism evidence="3 4">
    <name type="scientific">Sphingomonas limnosediminicola</name>
    <dbReference type="NCBI Taxonomy" id="940133"/>
    <lineage>
        <taxon>Bacteria</taxon>
        <taxon>Pseudomonadati</taxon>
        <taxon>Pseudomonadota</taxon>
        <taxon>Alphaproteobacteria</taxon>
        <taxon>Sphingomonadales</taxon>
        <taxon>Sphingomonadaceae</taxon>
        <taxon>Sphingomonas</taxon>
    </lineage>
</organism>
<dbReference type="EMBL" id="BAABBM010000001">
    <property type="protein sequence ID" value="GAA3891269.1"/>
    <property type="molecule type" value="Genomic_DNA"/>
</dbReference>
<evidence type="ECO:0000313" key="4">
    <source>
        <dbReference type="Proteomes" id="UP001500827"/>
    </source>
</evidence>
<evidence type="ECO:0000256" key="2">
    <source>
        <dbReference type="SAM" id="SignalP"/>
    </source>
</evidence>
<evidence type="ECO:0000313" key="3">
    <source>
        <dbReference type="EMBL" id="GAA3891269.1"/>
    </source>
</evidence>